<organism evidence="1">
    <name type="scientific">viral metagenome</name>
    <dbReference type="NCBI Taxonomy" id="1070528"/>
    <lineage>
        <taxon>unclassified sequences</taxon>
        <taxon>metagenomes</taxon>
        <taxon>organismal metagenomes</taxon>
    </lineage>
</organism>
<proteinExistence type="predicted"/>
<dbReference type="AlphaFoldDB" id="A0A6C0EGP0"/>
<protein>
    <submittedName>
        <fullName evidence="1">Uncharacterized protein</fullName>
    </submittedName>
</protein>
<dbReference type="EMBL" id="MN738856">
    <property type="protein sequence ID" value="QHT28387.1"/>
    <property type="molecule type" value="Genomic_DNA"/>
</dbReference>
<evidence type="ECO:0000313" key="1">
    <source>
        <dbReference type="EMBL" id="QHT28387.1"/>
    </source>
</evidence>
<accession>A0A6C0EGP0</accession>
<reference evidence="1" key="1">
    <citation type="journal article" date="2020" name="Nature">
        <title>Giant virus diversity and host interactions through global metagenomics.</title>
        <authorList>
            <person name="Schulz F."/>
            <person name="Roux S."/>
            <person name="Paez-Espino D."/>
            <person name="Jungbluth S."/>
            <person name="Walsh D.A."/>
            <person name="Denef V.J."/>
            <person name="McMahon K.D."/>
            <person name="Konstantinidis K.T."/>
            <person name="Eloe-Fadrosh E.A."/>
            <person name="Kyrpides N.C."/>
            <person name="Woyke T."/>
        </authorList>
    </citation>
    <scope>NUCLEOTIDE SEQUENCE</scope>
    <source>
        <strain evidence="1">GVMAG-M-3300001348-25</strain>
    </source>
</reference>
<name>A0A6C0EGP0_9ZZZZ</name>
<sequence>MSTIKNYREQYAFAKKAAIKAINSGQNVVLWGSGANGKTHLMNELTDFIECNDYAMLGEPSKGDTNYISETMDYLDKENWILAMNNLEHLQCSLKNNAFVLINMSQFKYPKYAKLRSGRA</sequence>